<gene>
    <name evidence="8" type="ORF">DH2020_022673</name>
</gene>
<dbReference type="SMART" id="SM00184">
    <property type="entry name" value="RING"/>
    <property type="match status" value="1"/>
</dbReference>
<comment type="catalytic activity">
    <reaction evidence="1">
        <text>S-ubiquitinyl-[E2 ubiquitin-conjugating enzyme]-L-cysteine + [acceptor protein]-L-lysine = [E2 ubiquitin-conjugating enzyme]-L-cysteine + N(6)-ubiquitinyl-[acceptor protein]-L-lysine.</text>
        <dbReference type="EC" id="2.3.2.27"/>
    </reaction>
</comment>
<evidence type="ECO:0000259" key="7">
    <source>
        <dbReference type="PROSITE" id="PS50089"/>
    </source>
</evidence>
<dbReference type="Proteomes" id="UP001318860">
    <property type="component" value="Unassembled WGS sequence"/>
</dbReference>
<feature type="domain" description="RING-type" evidence="7">
    <location>
        <begin position="166"/>
        <end position="208"/>
    </location>
</feature>
<accession>A0ABR0W4N7</accession>
<evidence type="ECO:0000256" key="3">
    <source>
        <dbReference type="ARBA" id="ARBA00022723"/>
    </source>
</evidence>
<sequence length="215" mass="24724">MLPHIDINFKFSCDSKLSEWVIIHVDEQEDSSTSVERVLVRELNNRPVIENIVPKISCQQFLRYTETRQTIDQVLRQLMPLADDEERRNFIEYAMVKAEEIVKSKPLGRNVLDLHFNVTVQHDHVFDGINIDESSSESYSYCMVRPSPIKSLKRKRMDSSGDDESCCICLEDLNSCDEALLSTPCSHVFHSSCITKWLTTSHSCPICRFEMASST</sequence>
<dbReference type="InterPro" id="IPR013083">
    <property type="entry name" value="Znf_RING/FYVE/PHD"/>
</dbReference>
<evidence type="ECO:0000256" key="6">
    <source>
        <dbReference type="PROSITE-ProRule" id="PRU00175"/>
    </source>
</evidence>
<dbReference type="Pfam" id="PF13639">
    <property type="entry name" value="zf-RING_2"/>
    <property type="match status" value="1"/>
</dbReference>
<keyword evidence="9" id="KW-1185">Reference proteome</keyword>
<evidence type="ECO:0000256" key="2">
    <source>
        <dbReference type="ARBA" id="ARBA00012483"/>
    </source>
</evidence>
<comment type="caution">
    <text evidence="8">The sequence shown here is derived from an EMBL/GenBank/DDBJ whole genome shotgun (WGS) entry which is preliminary data.</text>
</comment>
<evidence type="ECO:0000256" key="4">
    <source>
        <dbReference type="ARBA" id="ARBA00022771"/>
    </source>
</evidence>
<evidence type="ECO:0000256" key="5">
    <source>
        <dbReference type="ARBA" id="ARBA00022833"/>
    </source>
</evidence>
<dbReference type="PANTHER" id="PTHR15710">
    <property type="entry name" value="E3 UBIQUITIN-PROTEIN LIGASE PRAJA"/>
    <property type="match status" value="1"/>
</dbReference>
<keyword evidence="3" id="KW-0479">Metal-binding</keyword>
<dbReference type="SUPFAM" id="SSF57850">
    <property type="entry name" value="RING/U-box"/>
    <property type="match status" value="1"/>
</dbReference>
<protein>
    <recommendedName>
        <fullName evidence="2">RING-type E3 ubiquitin transferase</fullName>
        <ecNumber evidence="2">2.3.2.27</ecNumber>
    </recommendedName>
</protein>
<dbReference type="Gene3D" id="3.30.40.10">
    <property type="entry name" value="Zinc/RING finger domain, C3HC4 (zinc finger)"/>
    <property type="match status" value="1"/>
</dbReference>
<dbReference type="InterPro" id="IPR001841">
    <property type="entry name" value="Znf_RING"/>
</dbReference>
<dbReference type="EC" id="2.3.2.27" evidence="2"/>
<evidence type="ECO:0000313" key="8">
    <source>
        <dbReference type="EMBL" id="KAK6142325.1"/>
    </source>
</evidence>
<organism evidence="8 9">
    <name type="scientific">Rehmannia glutinosa</name>
    <name type="common">Chinese foxglove</name>
    <dbReference type="NCBI Taxonomy" id="99300"/>
    <lineage>
        <taxon>Eukaryota</taxon>
        <taxon>Viridiplantae</taxon>
        <taxon>Streptophyta</taxon>
        <taxon>Embryophyta</taxon>
        <taxon>Tracheophyta</taxon>
        <taxon>Spermatophyta</taxon>
        <taxon>Magnoliopsida</taxon>
        <taxon>eudicotyledons</taxon>
        <taxon>Gunneridae</taxon>
        <taxon>Pentapetalae</taxon>
        <taxon>asterids</taxon>
        <taxon>lamiids</taxon>
        <taxon>Lamiales</taxon>
        <taxon>Orobanchaceae</taxon>
        <taxon>Rehmannieae</taxon>
        <taxon>Rehmannia</taxon>
    </lineage>
</organism>
<evidence type="ECO:0000313" key="9">
    <source>
        <dbReference type="Proteomes" id="UP001318860"/>
    </source>
</evidence>
<reference evidence="8 9" key="1">
    <citation type="journal article" date="2021" name="Comput. Struct. Biotechnol. J.">
        <title>De novo genome assembly of the potent medicinal plant Rehmannia glutinosa using nanopore technology.</title>
        <authorList>
            <person name="Ma L."/>
            <person name="Dong C."/>
            <person name="Song C."/>
            <person name="Wang X."/>
            <person name="Zheng X."/>
            <person name="Niu Y."/>
            <person name="Chen S."/>
            <person name="Feng W."/>
        </authorList>
    </citation>
    <scope>NUCLEOTIDE SEQUENCE [LARGE SCALE GENOMIC DNA]</scope>
    <source>
        <strain evidence="8">DH-2019</strain>
    </source>
</reference>
<proteinExistence type="predicted"/>
<dbReference type="EMBL" id="JABTTQ020000013">
    <property type="protein sequence ID" value="KAK6142325.1"/>
    <property type="molecule type" value="Genomic_DNA"/>
</dbReference>
<dbReference type="SMART" id="SM00744">
    <property type="entry name" value="RINGv"/>
    <property type="match status" value="1"/>
</dbReference>
<keyword evidence="4 6" id="KW-0863">Zinc-finger</keyword>
<name>A0ABR0W4N7_REHGL</name>
<dbReference type="InterPro" id="IPR011016">
    <property type="entry name" value="Znf_RING-CH"/>
</dbReference>
<dbReference type="PANTHER" id="PTHR15710:SF77">
    <property type="entry name" value="RING-H2 FINGER PROTEIN ATL21B"/>
    <property type="match status" value="1"/>
</dbReference>
<evidence type="ECO:0000256" key="1">
    <source>
        <dbReference type="ARBA" id="ARBA00000900"/>
    </source>
</evidence>
<dbReference type="PROSITE" id="PS50089">
    <property type="entry name" value="ZF_RING_2"/>
    <property type="match status" value="1"/>
</dbReference>
<keyword evidence="5" id="KW-0862">Zinc</keyword>